<feature type="region of interest" description="Disordered" evidence="1">
    <location>
        <begin position="72"/>
        <end position="113"/>
    </location>
</feature>
<dbReference type="RefSeq" id="WP_133699018.1">
    <property type="nucleotide sequence ID" value="NZ_SNXS01000001.1"/>
</dbReference>
<evidence type="ECO:0000256" key="1">
    <source>
        <dbReference type="SAM" id="MobiDB-lite"/>
    </source>
</evidence>
<dbReference type="InParanoid" id="A0A4R6QT45"/>
<proteinExistence type="predicted"/>
<sequence length="175" mass="19255">MTTVRAHLIFALLGLALCQPAAAQWKWRDAEGKVQYSDRPPPAGVAEKDILQQPASATKRIQVISTVPLGGAASAPAEAAPKPKVESKADAELEARRRKAEQEQVAKAKADEQKNIQIKQENCSQARSYLRTLEDGMRVSRTNDKGEREILDDKQRAAEIQRARGVMNNDCAKPQ</sequence>
<evidence type="ECO:0000313" key="4">
    <source>
        <dbReference type="EMBL" id="TDP74386.1"/>
    </source>
</evidence>
<dbReference type="InterPro" id="IPR025392">
    <property type="entry name" value="DUF4124"/>
</dbReference>
<accession>A0A4R6QT45</accession>
<name>A0A4R6QT45_9BURK</name>
<feature type="compositionally biased region" description="Basic and acidic residues" evidence="1">
    <location>
        <begin position="81"/>
        <end position="113"/>
    </location>
</feature>
<feature type="signal peptide" evidence="2">
    <location>
        <begin position="1"/>
        <end position="23"/>
    </location>
</feature>
<dbReference type="AlphaFoldDB" id="A0A4R6QT45"/>
<dbReference type="Proteomes" id="UP000295361">
    <property type="component" value="Unassembled WGS sequence"/>
</dbReference>
<organism evidence="4 5">
    <name type="scientific">Roseateles toxinivorans</name>
    <dbReference type="NCBI Taxonomy" id="270368"/>
    <lineage>
        <taxon>Bacteria</taxon>
        <taxon>Pseudomonadati</taxon>
        <taxon>Pseudomonadota</taxon>
        <taxon>Betaproteobacteria</taxon>
        <taxon>Burkholderiales</taxon>
        <taxon>Sphaerotilaceae</taxon>
        <taxon>Roseateles</taxon>
    </lineage>
</organism>
<protein>
    <submittedName>
        <fullName evidence="4">Uncharacterized protein DUF4124</fullName>
    </submittedName>
</protein>
<comment type="caution">
    <text evidence="4">The sequence shown here is derived from an EMBL/GenBank/DDBJ whole genome shotgun (WGS) entry which is preliminary data.</text>
</comment>
<dbReference type="Pfam" id="PF13511">
    <property type="entry name" value="DUF4124"/>
    <property type="match status" value="1"/>
</dbReference>
<evidence type="ECO:0000256" key="2">
    <source>
        <dbReference type="SAM" id="SignalP"/>
    </source>
</evidence>
<keyword evidence="2" id="KW-0732">Signal</keyword>
<keyword evidence="5" id="KW-1185">Reference proteome</keyword>
<gene>
    <name evidence="4" type="ORF">DES47_101444</name>
</gene>
<reference evidence="4 5" key="1">
    <citation type="submission" date="2019-03" db="EMBL/GenBank/DDBJ databases">
        <title>Genomic Encyclopedia of Type Strains, Phase IV (KMG-IV): sequencing the most valuable type-strain genomes for metagenomic binning, comparative biology and taxonomic classification.</title>
        <authorList>
            <person name="Goeker M."/>
        </authorList>
    </citation>
    <scope>NUCLEOTIDE SEQUENCE [LARGE SCALE GENOMIC DNA]</scope>
    <source>
        <strain evidence="4 5">DSM 16998</strain>
    </source>
</reference>
<dbReference type="OrthoDB" id="9181422at2"/>
<feature type="chain" id="PRO_5020886276" evidence="2">
    <location>
        <begin position="24"/>
        <end position="175"/>
    </location>
</feature>
<evidence type="ECO:0000259" key="3">
    <source>
        <dbReference type="Pfam" id="PF13511"/>
    </source>
</evidence>
<evidence type="ECO:0000313" key="5">
    <source>
        <dbReference type="Proteomes" id="UP000295361"/>
    </source>
</evidence>
<feature type="domain" description="DUF4124" evidence="3">
    <location>
        <begin position="11"/>
        <end position="59"/>
    </location>
</feature>
<dbReference type="EMBL" id="SNXS01000001">
    <property type="protein sequence ID" value="TDP74386.1"/>
    <property type="molecule type" value="Genomic_DNA"/>
</dbReference>